<dbReference type="GO" id="GO:0050660">
    <property type="term" value="F:flavin adenine dinucleotide binding"/>
    <property type="evidence" value="ECO:0007669"/>
    <property type="project" value="TreeGrafter"/>
</dbReference>
<dbReference type="InterPro" id="IPR029061">
    <property type="entry name" value="THDP-binding"/>
</dbReference>
<dbReference type="STRING" id="454286.A0A0J8QMV1"/>
<feature type="compositionally biased region" description="Polar residues" evidence="3">
    <location>
        <begin position="1"/>
        <end position="13"/>
    </location>
</feature>
<evidence type="ECO:0000313" key="4">
    <source>
        <dbReference type="EMBL" id="KMU73665.1"/>
    </source>
</evidence>
<feature type="region of interest" description="Disordered" evidence="3">
    <location>
        <begin position="1"/>
        <end position="23"/>
    </location>
</feature>
<dbReference type="GO" id="GO:0009097">
    <property type="term" value="P:isoleucine biosynthetic process"/>
    <property type="evidence" value="ECO:0007669"/>
    <property type="project" value="TreeGrafter"/>
</dbReference>
<name>A0A0J8QMV1_COCIT</name>
<dbReference type="GO" id="GO:0009099">
    <property type="term" value="P:L-valine biosynthetic process"/>
    <property type="evidence" value="ECO:0007669"/>
    <property type="project" value="TreeGrafter"/>
</dbReference>
<evidence type="ECO:0000256" key="2">
    <source>
        <dbReference type="ARBA" id="ARBA00007812"/>
    </source>
</evidence>
<dbReference type="GO" id="GO:0003984">
    <property type="term" value="F:acetolactate synthase activity"/>
    <property type="evidence" value="ECO:0007669"/>
    <property type="project" value="TreeGrafter"/>
</dbReference>
<comment type="cofactor">
    <cofactor evidence="1">
        <name>thiamine diphosphate</name>
        <dbReference type="ChEBI" id="CHEBI:58937"/>
    </cofactor>
</comment>
<dbReference type="PANTHER" id="PTHR18968:SF166">
    <property type="entry name" value="2-HYDROXYACYL-COA LYASE 2"/>
    <property type="match status" value="1"/>
</dbReference>
<reference evidence="5" key="1">
    <citation type="journal article" date="2010" name="Genome Res.">
        <title>Population genomic sequencing of Coccidioides fungi reveals recent hybridization and transposon control.</title>
        <authorList>
            <person name="Neafsey D.E."/>
            <person name="Barker B.M."/>
            <person name="Sharpton T.J."/>
            <person name="Stajich J.E."/>
            <person name="Park D.J."/>
            <person name="Whiston E."/>
            <person name="Hung C.-Y."/>
            <person name="McMahan C."/>
            <person name="White J."/>
            <person name="Sykes S."/>
            <person name="Heiman D."/>
            <person name="Young S."/>
            <person name="Zeng Q."/>
            <person name="Abouelleil A."/>
            <person name="Aftuck L."/>
            <person name="Bessette D."/>
            <person name="Brown A."/>
            <person name="FitzGerald M."/>
            <person name="Lui A."/>
            <person name="Macdonald J.P."/>
            <person name="Priest M."/>
            <person name="Orbach M.J."/>
            <person name="Galgiani J.N."/>
            <person name="Kirkland T.N."/>
            <person name="Cole G.T."/>
            <person name="Birren B.W."/>
            <person name="Henn M.R."/>
            <person name="Taylor J.W."/>
            <person name="Rounsley S.D."/>
        </authorList>
    </citation>
    <scope>NUCLEOTIDE SEQUENCE [LARGE SCALE GENOMIC DNA]</scope>
    <source>
        <strain evidence="5">RMSCC 3703</strain>
    </source>
</reference>
<evidence type="ECO:0000256" key="1">
    <source>
        <dbReference type="ARBA" id="ARBA00001964"/>
    </source>
</evidence>
<evidence type="ECO:0000313" key="5">
    <source>
        <dbReference type="Proteomes" id="UP000054559"/>
    </source>
</evidence>
<dbReference type="Proteomes" id="UP000054559">
    <property type="component" value="Unassembled WGS sequence"/>
</dbReference>
<dbReference type="Gene3D" id="3.40.50.970">
    <property type="match status" value="1"/>
</dbReference>
<proteinExistence type="inferred from homology"/>
<comment type="similarity">
    <text evidence="2">Belongs to the TPP enzyme family.</text>
</comment>
<dbReference type="PANTHER" id="PTHR18968">
    <property type="entry name" value="THIAMINE PYROPHOSPHATE ENZYMES"/>
    <property type="match status" value="1"/>
</dbReference>
<evidence type="ECO:0000256" key="3">
    <source>
        <dbReference type="SAM" id="MobiDB-lite"/>
    </source>
</evidence>
<sequence length="90" mass="9846">MKPSQSRLQNDTPRSPARYSNGLPGLATAYADRSSIFCITSSAPLRDAENNSLQGSIDQVVVAKPLTKFAHRITHAEDIPRLVSHAFRTP</sequence>
<organism evidence="4 5">
    <name type="scientific">Coccidioides immitis RMSCC 3703</name>
    <dbReference type="NCBI Taxonomy" id="454286"/>
    <lineage>
        <taxon>Eukaryota</taxon>
        <taxon>Fungi</taxon>
        <taxon>Dikarya</taxon>
        <taxon>Ascomycota</taxon>
        <taxon>Pezizomycotina</taxon>
        <taxon>Eurotiomycetes</taxon>
        <taxon>Eurotiomycetidae</taxon>
        <taxon>Onygenales</taxon>
        <taxon>Onygenaceae</taxon>
        <taxon>Coccidioides</taxon>
    </lineage>
</organism>
<dbReference type="SUPFAM" id="SSF52518">
    <property type="entry name" value="Thiamin diphosphate-binding fold (THDP-binding)"/>
    <property type="match status" value="1"/>
</dbReference>
<dbReference type="GO" id="GO:0005948">
    <property type="term" value="C:acetolactate synthase complex"/>
    <property type="evidence" value="ECO:0007669"/>
    <property type="project" value="TreeGrafter"/>
</dbReference>
<accession>A0A0J8QMV1</accession>
<protein>
    <submittedName>
        <fullName evidence="4">Uncharacterized protein</fullName>
    </submittedName>
</protein>
<dbReference type="CDD" id="cd07035">
    <property type="entry name" value="TPP_PYR_POX_like"/>
    <property type="match status" value="1"/>
</dbReference>
<dbReference type="AlphaFoldDB" id="A0A0J8QMV1"/>
<dbReference type="EMBL" id="DS268131">
    <property type="protein sequence ID" value="KMU73665.1"/>
    <property type="molecule type" value="Genomic_DNA"/>
</dbReference>
<gene>
    <name evidence="4" type="ORF">CISG_03715</name>
</gene>
<dbReference type="InterPro" id="IPR045229">
    <property type="entry name" value="TPP_enz"/>
</dbReference>